<accession>A0A9X9F868</accession>
<evidence type="ECO:0000313" key="2">
    <source>
        <dbReference type="Proteomes" id="UP000308444"/>
    </source>
</evidence>
<organism evidence="1 2">
    <name type="scientific">Bacillus cereus</name>
    <dbReference type="NCBI Taxonomy" id="1396"/>
    <lineage>
        <taxon>Bacteria</taxon>
        <taxon>Bacillati</taxon>
        <taxon>Bacillota</taxon>
        <taxon>Bacilli</taxon>
        <taxon>Bacillales</taxon>
        <taxon>Bacillaceae</taxon>
        <taxon>Bacillus</taxon>
        <taxon>Bacillus cereus group</taxon>
    </lineage>
</organism>
<dbReference type="EMBL" id="SZOH01000110">
    <property type="protein sequence ID" value="TKJ07994.1"/>
    <property type="molecule type" value="Genomic_DNA"/>
</dbReference>
<comment type="caution">
    <text evidence="1">The sequence shown here is derived from an EMBL/GenBank/DDBJ whole genome shotgun (WGS) entry which is preliminary data.</text>
</comment>
<sequence length="21" mass="2487">ITVKELASEFVELYRKMSVDE</sequence>
<gene>
    <name evidence="1" type="ORF">FC695_02145</name>
</gene>
<reference evidence="1 2" key="1">
    <citation type="journal article" date="2019" name="Environ. Microbiol.">
        <title>An active ?-lactamase is a part of an orchestrated cell wall stress resistance network of Bacillus subtilis and related rhizosphere species.</title>
        <authorList>
            <person name="Bucher T."/>
            <person name="Keren-Paz A."/>
            <person name="Hausser J."/>
            <person name="Olender T."/>
            <person name="Cytryn E."/>
            <person name="Kolodkin-Gal I."/>
        </authorList>
    </citation>
    <scope>NUCLEOTIDE SEQUENCE [LARGE SCALE GENOMIC DNA]</scope>
    <source>
        <strain evidence="1 2">I32</strain>
    </source>
</reference>
<dbReference type="AlphaFoldDB" id="A0A9X9F868"/>
<evidence type="ECO:0000313" key="1">
    <source>
        <dbReference type="EMBL" id="TKJ07994.1"/>
    </source>
</evidence>
<protein>
    <submittedName>
        <fullName evidence="1">PTS lactose/cellobiose transporter subunit IIA</fullName>
    </submittedName>
</protein>
<dbReference type="Proteomes" id="UP000308444">
    <property type="component" value="Unassembled WGS sequence"/>
</dbReference>
<proteinExistence type="predicted"/>
<feature type="non-terminal residue" evidence="1">
    <location>
        <position position="1"/>
    </location>
</feature>
<name>A0A9X9F868_BACCE</name>